<sequence length="204" mass="23569">MDFLQCFFETTPIFSVQPLVYQTTHGRVPLSYVYGLLNCSSLLDMYLVELLKVPFYGEDLDQIDPLNLPITEVQNRPNDVAVDILVHLSQIMLSKKFQCRDFGKDANLKKYNQEKPPKMLLGSIPVPVTLFVGNNDWFASKNNARRLYNELKASSQCGFNVIAYDKWNHRDFILAKDITKLLYDPLYKAITSMCKGLWYNILLK</sequence>
<organism evidence="1 2">
    <name type="scientific">Exocentrus adspersus</name>
    <dbReference type="NCBI Taxonomy" id="1586481"/>
    <lineage>
        <taxon>Eukaryota</taxon>
        <taxon>Metazoa</taxon>
        <taxon>Ecdysozoa</taxon>
        <taxon>Arthropoda</taxon>
        <taxon>Hexapoda</taxon>
        <taxon>Insecta</taxon>
        <taxon>Pterygota</taxon>
        <taxon>Neoptera</taxon>
        <taxon>Endopterygota</taxon>
        <taxon>Coleoptera</taxon>
        <taxon>Polyphaga</taxon>
        <taxon>Cucujiformia</taxon>
        <taxon>Chrysomeloidea</taxon>
        <taxon>Cerambycidae</taxon>
        <taxon>Lamiinae</taxon>
        <taxon>Acanthocinini</taxon>
        <taxon>Exocentrus</taxon>
    </lineage>
</organism>
<reference evidence="1 2" key="1">
    <citation type="journal article" date="2023" name="Insect Mol. Biol.">
        <title>Genome sequencing provides insights into the evolution of gene families encoding plant cell wall-degrading enzymes in longhorned beetles.</title>
        <authorList>
            <person name="Shin N.R."/>
            <person name="Okamura Y."/>
            <person name="Kirsch R."/>
            <person name="Pauchet Y."/>
        </authorList>
    </citation>
    <scope>NUCLEOTIDE SEQUENCE [LARGE SCALE GENOMIC DNA]</scope>
    <source>
        <strain evidence="1">EAD_L_NR</strain>
    </source>
</reference>
<dbReference type="EMBL" id="JANEYG010000048">
    <property type="protein sequence ID" value="KAJ8915896.1"/>
    <property type="molecule type" value="Genomic_DNA"/>
</dbReference>
<accession>A0AAV8VQ12</accession>
<name>A0AAV8VQ12_9CUCU</name>
<comment type="caution">
    <text evidence="1">The sequence shown here is derived from an EMBL/GenBank/DDBJ whole genome shotgun (WGS) entry which is preliminary data.</text>
</comment>
<evidence type="ECO:0000313" key="1">
    <source>
        <dbReference type="EMBL" id="KAJ8915896.1"/>
    </source>
</evidence>
<proteinExistence type="predicted"/>
<keyword evidence="2" id="KW-1185">Reference proteome</keyword>
<dbReference type="PANTHER" id="PTHR11005">
    <property type="entry name" value="LYSOSOMAL ACID LIPASE-RELATED"/>
    <property type="match status" value="1"/>
</dbReference>
<dbReference type="InterPro" id="IPR029058">
    <property type="entry name" value="AB_hydrolase_fold"/>
</dbReference>
<dbReference type="AlphaFoldDB" id="A0AAV8VQ12"/>
<dbReference type="SUPFAM" id="SSF53474">
    <property type="entry name" value="alpha/beta-Hydrolases"/>
    <property type="match status" value="1"/>
</dbReference>
<evidence type="ECO:0000313" key="2">
    <source>
        <dbReference type="Proteomes" id="UP001159042"/>
    </source>
</evidence>
<protein>
    <submittedName>
        <fullName evidence="1">Uncharacterized protein</fullName>
    </submittedName>
</protein>
<gene>
    <name evidence="1" type="ORF">NQ315_015509</name>
</gene>
<dbReference type="Proteomes" id="UP001159042">
    <property type="component" value="Unassembled WGS sequence"/>
</dbReference>
<dbReference type="Gene3D" id="3.40.50.1820">
    <property type="entry name" value="alpha/beta hydrolase"/>
    <property type="match status" value="1"/>
</dbReference>